<protein>
    <recommendedName>
        <fullName evidence="6">Probable membrane transporter protein</fullName>
    </recommendedName>
</protein>
<accession>A0ABQ4P335</accession>
<evidence type="ECO:0000256" key="3">
    <source>
        <dbReference type="ARBA" id="ARBA00022692"/>
    </source>
</evidence>
<comment type="caution">
    <text evidence="7">The sequence shown here is derived from an EMBL/GenBank/DDBJ whole genome shotgun (WGS) entry which is preliminary data.</text>
</comment>
<evidence type="ECO:0000256" key="2">
    <source>
        <dbReference type="ARBA" id="ARBA00009142"/>
    </source>
</evidence>
<reference evidence="7 8" key="1">
    <citation type="submission" date="2021-05" db="EMBL/GenBank/DDBJ databases">
        <title>Molecular characterization for Shewanella algae harboring chromosomal blaOXA-55-like strains isolated from clinical and environment sample.</title>
        <authorList>
            <person name="Ohama Y."/>
            <person name="Aoki K."/>
            <person name="Harada S."/>
            <person name="Moriya K."/>
            <person name="Ishii Y."/>
            <person name="Tateda K."/>
        </authorList>
    </citation>
    <scope>NUCLEOTIDE SEQUENCE [LARGE SCALE GENOMIC DNA]</scope>
    <source>
        <strain evidence="7 8">MBTL60-118</strain>
    </source>
</reference>
<keyword evidence="8" id="KW-1185">Reference proteome</keyword>
<comment type="similarity">
    <text evidence="2 6">Belongs to the 4-toluene sulfonate uptake permease (TSUP) (TC 2.A.102) family.</text>
</comment>
<dbReference type="RefSeq" id="WP_220757074.1">
    <property type="nucleotide sequence ID" value="NZ_BPEU01000016.1"/>
</dbReference>
<evidence type="ECO:0000256" key="6">
    <source>
        <dbReference type="RuleBase" id="RU363041"/>
    </source>
</evidence>
<evidence type="ECO:0000256" key="5">
    <source>
        <dbReference type="ARBA" id="ARBA00023136"/>
    </source>
</evidence>
<name>A0ABQ4P335_SHECO</name>
<dbReference type="PANTHER" id="PTHR43701:SF2">
    <property type="entry name" value="MEMBRANE TRANSPORTER PROTEIN YJNA-RELATED"/>
    <property type="match status" value="1"/>
</dbReference>
<keyword evidence="3 6" id="KW-0812">Transmembrane</keyword>
<dbReference type="InterPro" id="IPR051598">
    <property type="entry name" value="TSUP/Inactive_protease-like"/>
</dbReference>
<feature type="transmembrane region" description="Helical" evidence="6">
    <location>
        <begin position="279"/>
        <end position="297"/>
    </location>
</feature>
<keyword evidence="6" id="KW-1003">Cell membrane</keyword>
<dbReference type="Proteomes" id="UP000773469">
    <property type="component" value="Unassembled WGS sequence"/>
</dbReference>
<organism evidence="7 8">
    <name type="scientific">Shewanella colwelliana</name>
    <name type="common">Alteromonas colwelliana</name>
    <dbReference type="NCBI Taxonomy" id="23"/>
    <lineage>
        <taxon>Bacteria</taxon>
        <taxon>Pseudomonadati</taxon>
        <taxon>Pseudomonadota</taxon>
        <taxon>Gammaproteobacteria</taxon>
        <taxon>Alteromonadales</taxon>
        <taxon>Shewanellaceae</taxon>
        <taxon>Shewanella</taxon>
    </lineage>
</organism>
<evidence type="ECO:0000313" key="7">
    <source>
        <dbReference type="EMBL" id="GIU41934.1"/>
    </source>
</evidence>
<feature type="transmembrane region" description="Helical" evidence="6">
    <location>
        <begin position="248"/>
        <end position="267"/>
    </location>
</feature>
<evidence type="ECO:0000256" key="1">
    <source>
        <dbReference type="ARBA" id="ARBA00004141"/>
    </source>
</evidence>
<dbReference type="InterPro" id="IPR002781">
    <property type="entry name" value="TM_pro_TauE-like"/>
</dbReference>
<dbReference type="Pfam" id="PF01925">
    <property type="entry name" value="TauE"/>
    <property type="match status" value="1"/>
</dbReference>
<sequence length="298" mass="32661">MIKTIAKIKQLPAKYQVLILLLITMWGIWLSRYPDTFGLLSNYLQYSLLGITGAIFANATGAGGGVIFIPVFNNLSFSTEQSIATSFAIQCFGMTAGALTWRHHYKTLQQTSNLWSQLPTLLLLCTPLSIMGLWTTLTFELPPPSTLEHSFSLFSIILGLAIIYSSSKLKPNACYRRLGSLELVILGVFTYLGGIITAWLSVGVGEIIVIYLMLRRVDPTLAVATGVIVTAMTVWTTSFIHFGEHSDAYFNVVLFAGPGAVIGGILAKKLALYLPVKRLKLFFASWIILSGVAMLLIQ</sequence>
<feature type="transmembrane region" description="Helical" evidence="6">
    <location>
        <begin position="221"/>
        <end position="242"/>
    </location>
</feature>
<feature type="transmembrane region" description="Helical" evidence="6">
    <location>
        <begin position="121"/>
        <end position="139"/>
    </location>
</feature>
<feature type="transmembrane region" description="Helical" evidence="6">
    <location>
        <begin position="151"/>
        <end position="169"/>
    </location>
</feature>
<feature type="transmembrane region" description="Helical" evidence="6">
    <location>
        <begin position="12"/>
        <end position="31"/>
    </location>
</feature>
<keyword evidence="4 6" id="KW-1133">Transmembrane helix</keyword>
<feature type="transmembrane region" description="Helical" evidence="6">
    <location>
        <begin position="43"/>
        <end position="71"/>
    </location>
</feature>
<keyword evidence="5 6" id="KW-0472">Membrane</keyword>
<dbReference type="PANTHER" id="PTHR43701">
    <property type="entry name" value="MEMBRANE TRANSPORTER PROTEIN MJ0441-RELATED"/>
    <property type="match status" value="1"/>
</dbReference>
<proteinExistence type="inferred from homology"/>
<evidence type="ECO:0000313" key="8">
    <source>
        <dbReference type="Proteomes" id="UP000773469"/>
    </source>
</evidence>
<evidence type="ECO:0000256" key="4">
    <source>
        <dbReference type="ARBA" id="ARBA00022989"/>
    </source>
</evidence>
<feature type="transmembrane region" description="Helical" evidence="6">
    <location>
        <begin position="189"/>
        <end position="214"/>
    </location>
</feature>
<comment type="subcellular location">
    <subcellularLocation>
        <location evidence="6">Cell membrane</location>
        <topology evidence="6">Multi-pass membrane protein</topology>
    </subcellularLocation>
    <subcellularLocation>
        <location evidence="1">Membrane</location>
        <topology evidence="1">Multi-pass membrane protein</topology>
    </subcellularLocation>
</comment>
<gene>
    <name evidence="7" type="ORF">TUM3794_24120</name>
</gene>
<dbReference type="EMBL" id="BPEU01000016">
    <property type="protein sequence ID" value="GIU41934.1"/>
    <property type="molecule type" value="Genomic_DNA"/>
</dbReference>